<dbReference type="Proteomes" id="UP000292939">
    <property type="component" value="Chromosome"/>
</dbReference>
<dbReference type="Gene3D" id="3.20.20.140">
    <property type="entry name" value="Metal-dependent hydrolases"/>
    <property type="match status" value="1"/>
</dbReference>
<feature type="domain" description="Amidohydrolase-related" evidence="1">
    <location>
        <begin position="27"/>
        <end position="290"/>
    </location>
</feature>
<proteinExistence type="predicted"/>
<dbReference type="PANTHER" id="PTHR35563">
    <property type="entry name" value="BARREL METAL-DEPENDENT HYDROLASE, PUTATIVE (AFU_ORTHOLOGUE AFUA_1G16240)-RELATED"/>
    <property type="match status" value="1"/>
</dbReference>
<sequence length="297" mass="31817">MQTTPPLAQPPDRSPRKPLTACPPGAIDCHLHIFGPAALYPFHPDSKYSSEDALPEMHIHLQDTLGLAGAVVVSGGGYGTNTAHLSAVLAQHPGRFKGVALLPEDVSRAELQRLDALGVRGARFVSPGHRGALPRLSPRIAAMVAELGWHVQFYPSGEDLLTFADDLLALPNSAIVLDHFAAIPAAGGVNQPAFQRLLKLLDTGRFWVKLSGPMRITPGDLPYDPVTPLAQALVAAAPERLVWGTDWPHVNMNGRGMPNDGDLFDLLAHWAPSAAARQRILVENPRALYGPFNSIGP</sequence>
<accession>A0A4P6UL77</accession>
<dbReference type="PANTHER" id="PTHR35563:SF2">
    <property type="entry name" value="BARREL METAL-DEPENDENT HYDROLASE, PUTATIVE (AFU_ORTHOLOGUE AFUA_1G16240)-RELATED"/>
    <property type="match status" value="1"/>
</dbReference>
<gene>
    <name evidence="2" type="ORF">DW355_08585</name>
</gene>
<name>A0A4P6UL77_9BURK</name>
<dbReference type="RefSeq" id="WP_131279295.1">
    <property type="nucleotide sequence ID" value="NZ_CP031395.1"/>
</dbReference>
<dbReference type="KEGG" id="hgr:DW355_08585"/>
<dbReference type="InterPro" id="IPR052358">
    <property type="entry name" value="Aro_Compnd_Degr_Hydrolases"/>
</dbReference>
<dbReference type="AlphaFoldDB" id="A0A4P6UL77"/>
<dbReference type="OrthoDB" id="9787654at2"/>
<evidence type="ECO:0000313" key="3">
    <source>
        <dbReference type="Proteomes" id="UP000292939"/>
    </source>
</evidence>
<dbReference type="InterPro" id="IPR032466">
    <property type="entry name" value="Metal_Hydrolase"/>
</dbReference>
<dbReference type="InterPro" id="IPR006680">
    <property type="entry name" value="Amidohydro-rel"/>
</dbReference>
<dbReference type="Pfam" id="PF04909">
    <property type="entry name" value="Amidohydro_2"/>
    <property type="match status" value="1"/>
</dbReference>
<dbReference type="EMBL" id="CP031395">
    <property type="protein sequence ID" value="QBK04817.1"/>
    <property type="molecule type" value="Genomic_DNA"/>
</dbReference>
<reference evidence="2 3" key="1">
    <citation type="submission" date="2018-07" db="EMBL/GenBank/DDBJ databases">
        <title>Exploring interactions and the metabolic potential of the ultra-small soil bacteria Hylemonella gracilis.</title>
        <authorList>
            <person name="Tyc O."/>
            <person name="Kulkarni P."/>
            <person name="Gawehns F."/>
            <person name="Hundscheid M."/>
            <person name="Zweers H."/>
            <person name="Garbeva P."/>
        </authorList>
    </citation>
    <scope>NUCLEOTIDE SEQUENCE [LARGE SCALE GENOMIC DNA]</scope>
    <source>
        <strain evidence="2 3">NS1</strain>
    </source>
</reference>
<dbReference type="GO" id="GO:0016787">
    <property type="term" value="F:hydrolase activity"/>
    <property type="evidence" value="ECO:0007669"/>
    <property type="project" value="UniProtKB-KW"/>
</dbReference>
<evidence type="ECO:0000259" key="1">
    <source>
        <dbReference type="Pfam" id="PF04909"/>
    </source>
</evidence>
<evidence type="ECO:0000313" key="2">
    <source>
        <dbReference type="EMBL" id="QBK04817.1"/>
    </source>
</evidence>
<dbReference type="SUPFAM" id="SSF51556">
    <property type="entry name" value="Metallo-dependent hydrolases"/>
    <property type="match status" value="1"/>
</dbReference>
<organism evidence="2 3">
    <name type="scientific">Hylemonella gracilis</name>
    <dbReference type="NCBI Taxonomy" id="80880"/>
    <lineage>
        <taxon>Bacteria</taxon>
        <taxon>Pseudomonadati</taxon>
        <taxon>Pseudomonadota</taxon>
        <taxon>Betaproteobacteria</taxon>
        <taxon>Burkholderiales</taxon>
        <taxon>Comamonadaceae</taxon>
        <taxon>Hylemonella</taxon>
    </lineage>
</organism>
<keyword evidence="2" id="KW-0378">Hydrolase</keyword>
<protein>
    <submittedName>
        <fullName evidence="2">Amidohydrolase</fullName>
    </submittedName>
</protein>